<sequence>MACCSKHICIGCGYANSKREVEENLEPKCPYCREKVPTTKKQIKTHLMRRIKVNDPVALRQMGSLCFHDGDYSGAFEYWIKAAGLGEVGAHFELSCLYRDGQGVEKDRKKQMYHLEEAAIGGDPVARNNLGCVLGRSFWDADSMGRAVKHFIIAANLGDDESIQQLKKCYKYGDVSKDDFAAALRAHQAAVDATKSPQREAAKDNA</sequence>
<dbReference type="PANTHER" id="PTHR45011:SF1">
    <property type="entry name" value="DAP3-BINDING CELL DEATH ENHANCER 1"/>
    <property type="match status" value="1"/>
</dbReference>
<dbReference type="SMART" id="SM00671">
    <property type="entry name" value="SEL1"/>
    <property type="match status" value="3"/>
</dbReference>
<dbReference type="EMBL" id="HBGZ01002182">
    <property type="protein sequence ID" value="CAD9573936.1"/>
    <property type="molecule type" value="Transcribed_RNA"/>
</dbReference>
<evidence type="ECO:0000313" key="1">
    <source>
        <dbReference type="EMBL" id="CAD9573936.1"/>
    </source>
</evidence>
<dbReference type="InterPro" id="IPR006597">
    <property type="entry name" value="Sel1-like"/>
</dbReference>
<protein>
    <submittedName>
        <fullName evidence="1">Uncharacterized protein</fullName>
    </submittedName>
</protein>
<accession>A0A7S2P3K3</accession>
<dbReference type="AlphaFoldDB" id="A0A7S2P3K3"/>
<dbReference type="Pfam" id="PF08238">
    <property type="entry name" value="Sel1"/>
    <property type="match status" value="3"/>
</dbReference>
<name>A0A7S2P3K3_9STRA</name>
<dbReference type="InterPro" id="IPR011990">
    <property type="entry name" value="TPR-like_helical_dom_sf"/>
</dbReference>
<proteinExistence type="predicted"/>
<dbReference type="PANTHER" id="PTHR45011">
    <property type="entry name" value="DAP3-BINDING CELL DEATH ENHANCER 1"/>
    <property type="match status" value="1"/>
</dbReference>
<reference evidence="1" key="1">
    <citation type="submission" date="2021-01" db="EMBL/GenBank/DDBJ databases">
        <authorList>
            <person name="Corre E."/>
            <person name="Pelletier E."/>
            <person name="Niang G."/>
            <person name="Scheremetjew M."/>
            <person name="Finn R."/>
            <person name="Kale V."/>
            <person name="Holt S."/>
            <person name="Cochrane G."/>
            <person name="Meng A."/>
            <person name="Brown T."/>
            <person name="Cohen L."/>
        </authorList>
    </citation>
    <scope>NUCLEOTIDE SEQUENCE</scope>
    <source>
        <strain evidence="1">SM1012Den-03</strain>
    </source>
</reference>
<dbReference type="SUPFAM" id="SSF81901">
    <property type="entry name" value="HCP-like"/>
    <property type="match status" value="1"/>
</dbReference>
<dbReference type="InterPro" id="IPR052748">
    <property type="entry name" value="ISR_Activator"/>
</dbReference>
<gene>
    <name evidence="1" type="ORF">SMAR0320_LOCUS1528</name>
</gene>
<organism evidence="1">
    <name type="scientific">Skeletonema marinoi</name>
    <dbReference type="NCBI Taxonomy" id="267567"/>
    <lineage>
        <taxon>Eukaryota</taxon>
        <taxon>Sar</taxon>
        <taxon>Stramenopiles</taxon>
        <taxon>Ochrophyta</taxon>
        <taxon>Bacillariophyta</taxon>
        <taxon>Coscinodiscophyceae</taxon>
        <taxon>Thalassiosirophycidae</taxon>
        <taxon>Thalassiosirales</taxon>
        <taxon>Skeletonemataceae</taxon>
        <taxon>Skeletonema</taxon>
        <taxon>Skeletonema marinoi-dohrnii complex</taxon>
    </lineage>
</organism>
<dbReference type="Gene3D" id="1.25.40.10">
    <property type="entry name" value="Tetratricopeptide repeat domain"/>
    <property type="match status" value="1"/>
</dbReference>